<comment type="caution">
    <text evidence="3">The sequence shown here is derived from an EMBL/GenBank/DDBJ whole genome shotgun (WGS) entry which is preliminary data.</text>
</comment>
<organism evidence="3 4">
    <name type="scientific">Thalassiosira oceanica</name>
    <name type="common">Marine diatom</name>
    <dbReference type="NCBI Taxonomy" id="159749"/>
    <lineage>
        <taxon>Eukaryota</taxon>
        <taxon>Sar</taxon>
        <taxon>Stramenopiles</taxon>
        <taxon>Ochrophyta</taxon>
        <taxon>Bacillariophyta</taxon>
        <taxon>Coscinodiscophyceae</taxon>
        <taxon>Thalassiosirophycidae</taxon>
        <taxon>Thalassiosirales</taxon>
        <taxon>Thalassiosiraceae</taxon>
        <taxon>Thalassiosira</taxon>
    </lineage>
</organism>
<accession>K0TH81</accession>
<protein>
    <submittedName>
        <fullName evidence="3">Uncharacterized protein</fullName>
    </submittedName>
</protein>
<keyword evidence="2" id="KW-0472">Membrane</keyword>
<gene>
    <name evidence="3" type="ORF">THAOC_01867</name>
</gene>
<dbReference type="AlphaFoldDB" id="K0TH81"/>
<dbReference type="Proteomes" id="UP000266841">
    <property type="component" value="Unassembled WGS sequence"/>
</dbReference>
<evidence type="ECO:0000256" key="2">
    <source>
        <dbReference type="SAM" id="Phobius"/>
    </source>
</evidence>
<feature type="compositionally biased region" description="Low complexity" evidence="1">
    <location>
        <begin position="113"/>
        <end position="145"/>
    </location>
</feature>
<feature type="compositionally biased region" description="Low complexity" evidence="1">
    <location>
        <begin position="83"/>
        <end position="94"/>
    </location>
</feature>
<feature type="compositionally biased region" description="Low complexity" evidence="1">
    <location>
        <begin position="39"/>
        <end position="54"/>
    </location>
</feature>
<evidence type="ECO:0000256" key="1">
    <source>
        <dbReference type="SAM" id="MobiDB-lite"/>
    </source>
</evidence>
<feature type="region of interest" description="Disordered" evidence="1">
    <location>
        <begin position="39"/>
        <end position="99"/>
    </location>
</feature>
<name>K0TH81_THAOC</name>
<sequence>MVPPFTSLILAILSDHSSRTFSASRSEQSNDVFPFVSYTPTSHPSSSTPTYLPTGPWPAFDRQHQSEMPTATGKSHVPPQEPSPNESTTESTPSVRPTSSLTSLMSLDISPALSPTTPWPTSHHPTSHLSSTTPTFLPTSPWPTLNRHHQSDAPKATGESQMPSHEPSSASSNKPTTFLTTLISLEIAPALSPTTPWPTSAVHASDLAMDEFKFADYLGSSYHRHDSVTFQSEGGVRCRSNSGMDVASQVESISIPYYYRLSGGIDLQPQVQRIESAVLSNLGANLLDCMAEESYENGGRVVAIYGDDTITTTPSQDLGDDMATSFDLDSNATSFQGSVSLVVEVESQAFFRKIINQTYSTILDIQPLSGDYNLTYLFSEDKLPVLSILYQNDNSIDDQTYGIFRTILFIVLSSGSVLAIATCINSVWRPRSGCLRELSCSDEESKMNWKPPVPRTIIVEQIQVRSDEIVDVHHSVIPDV</sequence>
<keyword evidence="4" id="KW-1185">Reference proteome</keyword>
<evidence type="ECO:0000313" key="3">
    <source>
        <dbReference type="EMBL" id="EJK76374.1"/>
    </source>
</evidence>
<keyword evidence="2" id="KW-1133">Transmembrane helix</keyword>
<reference evidence="3 4" key="1">
    <citation type="journal article" date="2012" name="Genome Biol.">
        <title>Genome and low-iron response of an oceanic diatom adapted to chronic iron limitation.</title>
        <authorList>
            <person name="Lommer M."/>
            <person name="Specht M."/>
            <person name="Roy A.S."/>
            <person name="Kraemer L."/>
            <person name="Andreson R."/>
            <person name="Gutowska M.A."/>
            <person name="Wolf J."/>
            <person name="Bergner S.V."/>
            <person name="Schilhabel M.B."/>
            <person name="Klostermeier U.C."/>
            <person name="Beiko R.G."/>
            <person name="Rosenstiel P."/>
            <person name="Hippler M."/>
            <person name="Laroche J."/>
        </authorList>
    </citation>
    <scope>NUCLEOTIDE SEQUENCE [LARGE SCALE GENOMIC DNA]</scope>
    <source>
        <strain evidence="3 4">CCMP1005</strain>
    </source>
</reference>
<proteinExistence type="predicted"/>
<evidence type="ECO:0000313" key="4">
    <source>
        <dbReference type="Proteomes" id="UP000266841"/>
    </source>
</evidence>
<feature type="transmembrane region" description="Helical" evidence="2">
    <location>
        <begin position="407"/>
        <end position="428"/>
    </location>
</feature>
<dbReference type="EMBL" id="AGNL01002245">
    <property type="protein sequence ID" value="EJK76374.1"/>
    <property type="molecule type" value="Genomic_DNA"/>
</dbReference>
<feature type="region of interest" description="Disordered" evidence="1">
    <location>
        <begin position="111"/>
        <end position="175"/>
    </location>
</feature>
<keyword evidence="2" id="KW-0812">Transmembrane</keyword>
<feature type="compositionally biased region" description="Polar residues" evidence="1">
    <location>
        <begin position="158"/>
        <end position="175"/>
    </location>
</feature>